<dbReference type="AlphaFoldDB" id="A0A8X8LE29"/>
<dbReference type="EMBL" id="FNNO01000002">
    <property type="protein sequence ID" value="SDW40486.1"/>
    <property type="molecule type" value="Genomic_DNA"/>
</dbReference>
<accession>A0A8X8LE29</accession>
<dbReference type="Proteomes" id="UP000198711">
    <property type="component" value="Unassembled WGS sequence"/>
</dbReference>
<organism evidence="2 3">
    <name type="scientific">Hydrobacter penzbergensis</name>
    <dbReference type="NCBI Taxonomy" id="1235997"/>
    <lineage>
        <taxon>Bacteria</taxon>
        <taxon>Pseudomonadati</taxon>
        <taxon>Bacteroidota</taxon>
        <taxon>Chitinophagia</taxon>
        <taxon>Chitinophagales</taxon>
        <taxon>Chitinophagaceae</taxon>
        <taxon>Hydrobacter</taxon>
    </lineage>
</organism>
<proteinExistence type="predicted"/>
<gene>
    <name evidence="2" type="ORF">SAMN05444410_102221</name>
</gene>
<reference evidence="2 3" key="1">
    <citation type="submission" date="2016-10" db="EMBL/GenBank/DDBJ databases">
        <authorList>
            <person name="Varghese N."/>
            <person name="Submissions S."/>
        </authorList>
    </citation>
    <scope>NUCLEOTIDE SEQUENCE [LARGE SCALE GENOMIC DNA]</scope>
    <source>
        <strain evidence="2 3">DSM 25353</strain>
    </source>
</reference>
<feature type="chain" id="PRO_5036500375" description="Lipocalin-like domain-containing protein" evidence="1">
    <location>
        <begin position="21"/>
        <end position="153"/>
    </location>
</feature>
<sequence length="153" mass="15483">MKRNVFHAITSIFLAAMVFVGCTKNDNTSSSATAQYQGNWSGTYSGSRSDSSNTKDNGTWTMSVAADGKTSGTITSSVIVGQTFVFVGTVNASGALNTMISTSASAAAFANSFLNGTLVMVNNTGSVSGNFGGIPVTGAASATWAGTFTGSKK</sequence>
<dbReference type="RefSeq" id="WP_092722368.1">
    <property type="nucleotide sequence ID" value="NZ_FNNO01000002.1"/>
</dbReference>
<evidence type="ECO:0000313" key="2">
    <source>
        <dbReference type="EMBL" id="SDW40486.1"/>
    </source>
</evidence>
<evidence type="ECO:0000256" key="1">
    <source>
        <dbReference type="SAM" id="SignalP"/>
    </source>
</evidence>
<name>A0A8X8LE29_9BACT</name>
<protein>
    <recommendedName>
        <fullName evidence="4">Lipocalin-like domain-containing protein</fullName>
    </recommendedName>
</protein>
<dbReference type="PROSITE" id="PS51257">
    <property type="entry name" value="PROKAR_LIPOPROTEIN"/>
    <property type="match status" value="1"/>
</dbReference>
<comment type="caution">
    <text evidence="2">The sequence shown here is derived from an EMBL/GenBank/DDBJ whole genome shotgun (WGS) entry which is preliminary data.</text>
</comment>
<keyword evidence="3" id="KW-1185">Reference proteome</keyword>
<evidence type="ECO:0000313" key="3">
    <source>
        <dbReference type="Proteomes" id="UP000198711"/>
    </source>
</evidence>
<evidence type="ECO:0008006" key="4">
    <source>
        <dbReference type="Google" id="ProtNLM"/>
    </source>
</evidence>
<feature type="signal peptide" evidence="1">
    <location>
        <begin position="1"/>
        <end position="20"/>
    </location>
</feature>
<keyword evidence="1" id="KW-0732">Signal</keyword>